<protein>
    <submittedName>
        <fullName evidence="1">Uncharacterized protein</fullName>
    </submittedName>
</protein>
<dbReference type="EMBL" id="CP088295">
    <property type="protein sequence ID" value="UUY05845.1"/>
    <property type="molecule type" value="Genomic_DNA"/>
</dbReference>
<name>A0ABY5PMT3_9ACTN</name>
<sequence>MRVALIAFAVLAFLGVSFLVARWLYTDTVERGKVEDLLTAQLAGDGDAVVAQLDCPDARCEALARANARRLRAPGALEIVRYDAPTSHALGSQTADARVVWQAPGGLPTVQCVRIRRDGSALTGASVTLQRLSAPIGRESSCPS</sequence>
<keyword evidence="2" id="KW-1185">Reference proteome</keyword>
<evidence type="ECO:0000313" key="2">
    <source>
        <dbReference type="Proteomes" id="UP001058860"/>
    </source>
</evidence>
<evidence type="ECO:0000313" key="1">
    <source>
        <dbReference type="EMBL" id="UUY05845.1"/>
    </source>
</evidence>
<proteinExistence type="predicted"/>
<accession>A0ABY5PMT3</accession>
<dbReference type="RefSeq" id="WP_353866286.1">
    <property type="nucleotide sequence ID" value="NZ_CP088295.1"/>
</dbReference>
<gene>
    <name evidence="1" type="ORF">LRS13_10100</name>
</gene>
<organism evidence="1 2">
    <name type="scientific">Svornostia abyssi</name>
    <dbReference type="NCBI Taxonomy" id="2898438"/>
    <lineage>
        <taxon>Bacteria</taxon>
        <taxon>Bacillati</taxon>
        <taxon>Actinomycetota</taxon>
        <taxon>Thermoleophilia</taxon>
        <taxon>Solirubrobacterales</taxon>
        <taxon>Baekduiaceae</taxon>
        <taxon>Svornostia</taxon>
    </lineage>
</organism>
<dbReference type="Proteomes" id="UP001058860">
    <property type="component" value="Chromosome"/>
</dbReference>
<reference evidence="2" key="1">
    <citation type="submission" date="2021-11" db="EMBL/GenBank/DDBJ databases">
        <title>Cultivation dependent microbiological survey of springs from the worlds oldest radium mine currently devoted to the extraction of radon-saturated water.</title>
        <authorList>
            <person name="Kapinusova G."/>
            <person name="Smrhova T."/>
            <person name="Strejcek M."/>
            <person name="Suman J."/>
            <person name="Jani K."/>
            <person name="Pajer P."/>
            <person name="Uhlik O."/>
        </authorList>
    </citation>
    <scope>NUCLEOTIDE SEQUENCE [LARGE SCALE GENOMIC DNA]</scope>
    <source>
        <strain evidence="2">J379</strain>
    </source>
</reference>